<gene>
    <name evidence="2" type="ORF">AWZ03_010357</name>
</gene>
<comment type="caution">
    <text evidence="2">The sequence shown here is derived from an EMBL/GenBank/DDBJ whole genome shotgun (WGS) entry which is preliminary data.</text>
</comment>
<keyword evidence="1" id="KW-1133">Transmembrane helix</keyword>
<name>A0A484B3K1_DRONA</name>
<evidence type="ECO:0000313" key="2">
    <source>
        <dbReference type="EMBL" id="TDG43229.1"/>
    </source>
</evidence>
<proteinExistence type="predicted"/>
<organism evidence="2 3">
    <name type="scientific">Drosophila navojoa</name>
    <name type="common">Fruit fly</name>
    <dbReference type="NCBI Taxonomy" id="7232"/>
    <lineage>
        <taxon>Eukaryota</taxon>
        <taxon>Metazoa</taxon>
        <taxon>Ecdysozoa</taxon>
        <taxon>Arthropoda</taxon>
        <taxon>Hexapoda</taxon>
        <taxon>Insecta</taxon>
        <taxon>Pterygota</taxon>
        <taxon>Neoptera</taxon>
        <taxon>Endopterygota</taxon>
        <taxon>Diptera</taxon>
        <taxon>Brachycera</taxon>
        <taxon>Muscomorpha</taxon>
        <taxon>Ephydroidea</taxon>
        <taxon>Drosophilidae</taxon>
        <taxon>Drosophila</taxon>
    </lineage>
</organism>
<accession>A0A484B3K1</accession>
<keyword evidence="3" id="KW-1185">Reference proteome</keyword>
<evidence type="ECO:0000313" key="3">
    <source>
        <dbReference type="Proteomes" id="UP000295192"/>
    </source>
</evidence>
<dbReference type="OrthoDB" id="6593925at2759"/>
<protein>
    <submittedName>
        <fullName evidence="2">Uncharacterized protein</fullName>
    </submittedName>
</protein>
<keyword evidence="1" id="KW-0812">Transmembrane</keyword>
<keyword evidence="1" id="KW-0472">Membrane</keyword>
<evidence type="ECO:0000256" key="1">
    <source>
        <dbReference type="SAM" id="Phobius"/>
    </source>
</evidence>
<feature type="transmembrane region" description="Helical" evidence="1">
    <location>
        <begin position="26"/>
        <end position="44"/>
    </location>
</feature>
<reference evidence="2 3" key="1">
    <citation type="journal article" date="2019" name="J. Hered.">
        <title>An Improved Genome Assembly for Drosophila navojoa, the Basal Species in the mojavensis Cluster.</title>
        <authorList>
            <person name="Vanderlinde T."/>
            <person name="Dupim E.G."/>
            <person name="Nazario-Yepiz N.O."/>
            <person name="Carvalho A.B."/>
        </authorList>
    </citation>
    <scope>NUCLEOTIDE SEQUENCE [LARGE SCALE GENOMIC DNA]</scope>
    <source>
        <strain evidence="2">Navoj_Jal97</strain>
        <tissue evidence="2">Whole organism</tissue>
    </source>
</reference>
<dbReference type="OMA" id="IWSLTPM"/>
<dbReference type="EMBL" id="LSRL02000168">
    <property type="protein sequence ID" value="TDG43229.1"/>
    <property type="molecule type" value="Genomic_DNA"/>
</dbReference>
<sequence length="96" mass="11222">MASIDTSKRKPRRTQGTPSYHYRNRFAYAFLAAGTLLFGLWNLTPMQRITNDRLFKVLTPTDVEKERKALFDFGAPRPSQFIREAIEEAENLRTER</sequence>
<dbReference type="AlphaFoldDB" id="A0A484B3K1"/>
<dbReference type="Proteomes" id="UP000295192">
    <property type="component" value="Unassembled WGS sequence"/>
</dbReference>